<comment type="caution">
    <text evidence="8">The sequence shown here is derived from an EMBL/GenBank/DDBJ whole genome shotgun (WGS) entry which is preliminary data.</text>
</comment>
<dbReference type="GO" id="GO:0008270">
    <property type="term" value="F:zinc ion binding"/>
    <property type="evidence" value="ECO:0007669"/>
    <property type="project" value="InterPro"/>
</dbReference>
<feature type="region of interest" description="Disordered" evidence="6">
    <location>
        <begin position="651"/>
        <end position="671"/>
    </location>
</feature>
<dbReference type="PANTHER" id="PTHR31845:SF10">
    <property type="entry name" value="ZN(II)2CYS6 TRANSCRIPTION FACTOR (EUROFUNG)"/>
    <property type="match status" value="1"/>
</dbReference>
<keyword evidence="5" id="KW-0539">Nucleus</keyword>
<evidence type="ECO:0000256" key="2">
    <source>
        <dbReference type="ARBA" id="ARBA00023015"/>
    </source>
</evidence>
<organism evidence="8 9">
    <name type="scientific">Pochonia chlamydosporia 170</name>
    <dbReference type="NCBI Taxonomy" id="1380566"/>
    <lineage>
        <taxon>Eukaryota</taxon>
        <taxon>Fungi</taxon>
        <taxon>Dikarya</taxon>
        <taxon>Ascomycota</taxon>
        <taxon>Pezizomycotina</taxon>
        <taxon>Sordariomycetes</taxon>
        <taxon>Hypocreomycetidae</taxon>
        <taxon>Hypocreales</taxon>
        <taxon>Clavicipitaceae</taxon>
        <taxon>Pochonia</taxon>
    </lineage>
</organism>
<keyword evidence="9" id="KW-1185">Reference proteome</keyword>
<evidence type="ECO:0000256" key="6">
    <source>
        <dbReference type="SAM" id="MobiDB-lite"/>
    </source>
</evidence>
<name>A0A179FD57_METCM</name>
<dbReference type="InterPro" id="IPR051089">
    <property type="entry name" value="prtT"/>
</dbReference>
<dbReference type="Proteomes" id="UP000078397">
    <property type="component" value="Unassembled WGS sequence"/>
</dbReference>
<dbReference type="STRING" id="1380566.A0A179FD57"/>
<feature type="domain" description="Zn(2)-C6 fungal-type" evidence="7">
    <location>
        <begin position="24"/>
        <end position="56"/>
    </location>
</feature>
<dbReference type="KEGG" id="pchm:VFPPC_08950"/>
<dbReference type="GO" id="GO:0000981">
    <property type="term" value="F:DNA-binding transcription factor activity, RNA polymerase II-specific"/>
    <property type="evidence" value="ECO:0007669"/>
    <property type="project" value="InterPro"/>
</dbReference>
<evidence type="ECO:0000313" key="9">
    <source>
        <dbReference type="Proteomes" id="UP000078397"/>
    </source>
</evidence>
<gene>
    <name evidence="8" type="ORF">VFPPC_08950</name>
</gene>
<comment type="subcellular location">
    <subcellularLocation>
        <location evidence="1">Nucleus</location>
    </subcellularLocation>
</comment>
<dbReference type="PROSITE" id="PS00463">
    <property type="entry name" value="ZN2_CY6_FUNGAL_1"/>
    <property type="match status" value="1"/>
</dbReference>
<dbReference type="InterPro" id="IPR036864">
    <property type="entry name" value="Zn2-C6_fun-type_DNA-bd_sf"/>
</dbReference>
<accession>A0A179FD57</accession>
<evidence type="ECO:0000313" key="8">
    <source>
        <dbReference type="EMBL" id="OAQ63039.1"/>
    </source>
</evidence>
<dbReference type="GeneID" id="28851558"/>
<evidence type="ECO:0000256" key="5">
    <source>
        <dbReference type="ARBA" id="ARBA00023242"/>
    </source>
</evidence>
<feature type="region of interest" description="Disordered" evidence="6">
    <location>
        <begin position="106"/>
        <end position="131"/>
    </location>
</feature>
<dbReference type="CDD" id="cd12148">
    <property type="entry name" value="fungal_TF_MHR"/>
    <property type="match status" value="1"/>
</dbReference>
<keyword evidence="3" id="KW-0238">DNA-binding</keyword>
<evidence type="ECO:0000256" key="4">
    <source>
        <dbReference type="ARBA" id="ARBA00023163"/>
    </source>
</evidence>
<dbReference type="Gene3D" id="4.10.240.10">
    <property type="entry name" value="Zn(2)-C6 fungal-type DNA-binding domain"/>
    <property type="match status" value="1"/>
</dbReference>
<proteinExistence type="predicted"/>
<dbReference type="InterPro" id="IPR001138">
    <property type="entry name" value="Zn2Cys6_DnaBD"/>
</dbReference>
<dbReference type="PANTHER" id="PTHR31845">
    <property type="entry name" value="FINGER DOMAIN PROTEIN, PUTATIVE-RELATED"/>
    <property type="match status" value="1"/>
</dbReference>
<evidence type="ECO:0000256" key="3">
    <source>
        <dbReference type="ARBA" id="ARBA00023125"/>
    </source>
</evidence>
<sequence>MTNPTTAESSPDNAKLPTAKWGAACSACATAKAKCIRSNPDPSAKCDRCQRLLKECTGQIHRPRKKRQAKPSRTAQIEERLNGLVNLLQASGELNNNQSSLGALSDAAAREHSAMTHDTPSTNSTTSYPPYSSSWRIPETYNSHAIPACICRPEPGDAPPPPDSDDVLLELYRTQMQPLFPFVIIPPSVSAAELNSSRPFLMSAIRMVTSFRSLRSMRAQMYRLMSHISDHVLIRSARSLELLQGIIIMISCHQYHCLMHAQMNNLIALAMSLVADLGLNMPPGVREQTRLMVARPDEPAGRTNEERRALLGVWFVTCNISVSFNRVESLKYTAYIQDCMRVLEDSREYESDITLLYLVRVQRLTERIFELNSKDKAVEDIPGLPSAPMSAYVAAFQNEIDRMRNSLPPKLQNDNLFMSYLNTAMLRLYEPPAVDLSLVNSLTNSLTSGPLGRGTPLDRLYQSSAALRNWFDNWLAVPASSYFRHPTTIMSQLVYAITMLGRWAQLATPRTVYEGGTPMPFGEASAAYNADSQMTTNGLSEPRPAQGYAQGEQKLKCAEALDQDLISAVAGLQSQLQSQPGLTINIPEILSTMCTRCEQVNNIFQQTTPEEEKMDNNVWTFSALKVRITRVKLEKWAELVAAAAEGAERVSKSEHAQHWRGSYPQASSANMGPPPHGMAVNGFAQDQTQIQNFLDSTPWTSDLLEGIDPTVWFDGYLDWGTLVMNSMGQGPVGQQPQV</sequence>
<dbReference type="RefSeq" id="XP_018140619.1">
    <property type="nucleotide sequence ID" value="XM_018287564.1"/>
</dbReference>
<feature type="compositionally biased region" description="Low complexity" evidence="6">
    <location>
        <begin position="119"/>
        <end position="131"/>
    </location>
</feature>
<reference evidence="8 9" key="1">
    <citation type="journal article" date="2016" name="PLoS Pathog.">
        <title>Biosynthesis of antibiotic leucinostatins in bio-control fungus Purpureocillium lilacinum and their inhibition on phytophthora revealed by genome mining.</title>
        <authorList>
            <person name="Wang G."/>
            <person name="Liu Z."/>
            <person name="Lin R."/>
            <person name="Li E."/>
            <person name="Mao Z."/>
            <person name="Ling J."/>
            <person name="Yang Y."/>
            <person name="Yin W.B."/>
            <person name="Xie B."/>
        </authorList>
    </citation>
    <scope>NUCLEOTIDE SEQUENCE [LARGE SCALE GENOMIC DNA]</scope>
    <source>
        <strain evidence="8">170</strain>
    </source>
</reference>
<protein>
    <submittedName>
        <fullName evidence="8">tRNA processing endoribonuclease</fullName>
    </submittedName>
</protein>
<dbReference type="OrthoDB" id="5226580at2759"/>
<evidence type="ECO:0000259" key="7">
    <source>
        <dbReference type="PROSITE" id="PS00463"/>
    </source>
</evidence>
<keyword evidence="4" id="KW-0804">Transcription</keyword>
<dbReference type="GO" id="GO:0000976">
    <property type="term" value="F:transcription cis-regulatory region binding"/>
    <property type="evidence" value="ECO:0007669"/>
    <property type="project" value="TreeGrafter"/>
</dbReference>
<evidence type="ECO:0000256" key="1">
    <source>
        <dbReference type="ARBA" id="ARBA00004123"/>
    </source>
</evidence>
<dbReference type="EMBL" id="LSBJ02000006">
    <property type="protein sequence ID" value="OAQ63039.1"/>
    <property type="molecule type" value="Genomic_DNA"/>
</dbReference>
<keyword evidence="2" id="KW-0805">Transcription regulation</keyword>
<dbReference type="AlphaFoldDB" id="A0A179FD57"/>
<dbReference type="GO" id="GO:0005634">
    <property type="term" value="C:nucleus"/>
    <property type="evidence" value="ECO:0007669"/>
    <property type="project" value="UniProtKB-SubCell"/>
</dbReference>